<protein>
    <submittedName>
        <fullName evidence="1">Uncharacterized protein</fullName>
    </submittedName>
</protein>
<evidence type="ECO:0000313" key="1">
    <source>
        <dbReference type="EMBL" id="KAI3808990.1"/>
    </source>
</evidence>
<proteinExistence type="predicted"/>
<keyword evidence="2" id="KW-1185">Reference proteome</keyword>
<gene>
    <name evidence="1" type="ORF">L1987_24954</name>
</gene>
<name>A0ACB9INB8_9ASTR</name>
<dbReference type="Proteomes" id="UP001056120">
    <property type="component" value="Linkage Group LG08"/>
</dbReference>
<dbReference type="EMBL" id="CM042025">
    <property type="protein sequence ID" value="KAI3808990.1"/>
    <property type="molecule type" value="Genomic_DNA"/>
</dbReference>
<accession>A0ACB9INB8</accession>
<evidence type="ECO:0000313" key="2">
    <source>
        <dbReference type="Proteomes" id="UP001056120"/>
    </source>
</evidence>
<comment type="caution">
    <text evidence="1">The sequence shown here is derived from an EMBL/GenBank/DDBJ whole genome shotgun (WGS) entry which is preliminary data.</text>
</comment>
<sequence>MEIKTDNNLNDDNTEDDDALSLRDLQFYDQTATSSILSSPRTSSSHELFEFLTTPPNPTATGDIVFCGSPRHGVRFSTAVKKSKSKRRIFMFGPVRFVPEMEMSSIRERQGRRTPSRMFPVAEGGDVRKTVTDAGTDKNEKVRCRARLNSVLERSLACLRI</sequence>
<reference evidence="2" key="1">
    <citation type="journal article" date="2022" name="Mol. Ecol. Resour.">
        <title>The genomes of chicory, endive, great burdock and yacon provide insights into Asteraceae palaeo-polyploidization history and plant inulin production.</title>
        <authorList>
            <person name="Fan W."/>
            <person name="Wang S."/>
            <person name="Wang H."/>
            <person name="Wang A."/>
            <person name="Jiang F."/>
            <person name="Liu H."/>
            <person name="Zhao H."/>
            <person name="Xu D."/>
            <person name="Zhang Y."/>
        </authorList>
    </citation>
    <scope>NUCLEOTIDE SEQUENCE [LARGE SCALE GENOMIC DNA]</scope>
    <source>
        <strain evidence="2">cv. Yunnan</strain>
    </source>
</reference>
<organism evidence="1 2">
    <name type="scientific">Smallanthus sonchifolius</name>
    <dbReference type="NCBI Taxonomy" id="185202"/>
    <lineage>
        <taxon>Eukaryota</taxon>
        <taxon>Viridiplantae</taxon>
        <taxon>Streptophyta</taxon>
        <taxon>Embryophyta</taxon>
        <taxon>Tracheophyta</taxon>
        <taxon>Spermatophyta</taxon>
        <taxon>Magnoliopsida</taxon>
        <taxon>eudicotyledons</taxon>
        <taxon>Gunneridae</taxon>
        <taxon>Pentapetalae</taxon>
        <taxon>asterids</taxon>
        <taxon>campanulids</taxon>
        <taxon>Asterales</taxon>
        <taxon>Asteraceae</taxon>
        <taxon>Asteroideae</taxon>
        <taxon>Heliantheae alliance</taxon>
        <taxon>Millerieae</taxon>
        <taxon>Smallanthus</taxon>
    </lineage>
</organism>
<reference evidence="1 2" key="2">
    <citation type="journal article" date="2022" name="Mol. Ecol. Resour.">
        <title>The genomes of chicory, endive, great burdock and yacon provide insights into Asteraceae paleo-polyploidization history and plant inulin production.</title>
        <authorList>
            <person name="Fan W."/>
            <person name="Wang S."/>
            <person name="Wang H."/>
            <person name="Wang A."/>
            <person name="Jiang F."/>
            <person name="Liu H."/>
            <person name="Zhao H."/>
            <person name="Xu D."/>
            <person name="Zhang Y."/>
        </authorList>
    </citation>
    <scope>NUCLEOTIDE SEQUENCE [LARGE SCALE GENOMIC DNA]</scope>
    <source>
        <strain evidence="2">cv. Yunnan</strain>
        <tissue evidence="1">Leaves</tissue>
    </source>
</reference>